<keyword evidence="3" id="KW-1185">Reference proteome</keyword>
<evidence type="ECO:0000313" key="3">
    <source>
        <dbReference type="Proteomes" id="UP000594059"/>
    </source>
</evidence>
<dbReference type="SUPFAM" id="SSF52833">
    <property type="entry name" value="Thioredoxin-like"/>
    <property type="match status" value="1"/>
</dbReference>
<proteinExistence type="predicted"/>
<protein>
    <submittedName>
        <fullName evidence="2">Thioredoxin family protein</fullName>
    </submittedName>
</protein>
<dbReference type="InterPro" id="IPR036249">
    <property type="entry name" value="Thioredoxin-like_sf"/>
</dbReference>
<dbReference type="Gene3D" id="3.40.30.10">
    <property type="entry name" value="Glutaredoxin"/>
    <property type="match status" value="1"/>
</dbReference>
<sequence>MSQDYATTAPTREELDAMPGICVIEFGTSWCGHCQRAQAPIAAAFAPHTELKHIKVEDGPGRRLGRSFRVKLWPTLVFLRDGEEVARVVRPTDGAALADALAAVGLG</sequence>
<dbReference type="EMBL" id="CP063656">
    <property type="protein sequence ID" value="QOW20609.1"/>
    <property type="molecule type" value="Genomic_DNA"/>
</dbReference>
<feature type="domain" description="Thioredoxin" evidence="1">
    <location>
        <begin position="14"/>
        <end position="101"/>
    </location>
</feature>
<evidence type="ECO:0000313" key="2">
    <source>
        <dbReference type="EMBL" id="QOW20609.1"/>
    </source>
</evidence>
<reference evidence="2 3" key="1">
    <citation type="submission" date="2020-10" db="EMBL/GenBank/DDBJ databases">
        <title>complete genome sequencing of Lysobacter sp. H21R20.</title>
        <authorList>
            <person name="Bae J.-W."/>
            <person name="Lee S.-Y."/>
        </authorList>
    </citation>
    <scope>NUCLEOTIDE SEQUENCE [LARGE SCALE GENOMIC DNA]</scope>
    <source>
        <strain evidence="2 3">H21R20</strain>
    </source>
</reference>
<gene>
    <name evidence="2" type="ORF">INQ41_06300</name>
</gene>
<dbReference type="RefSeq" id="WP_193987046.1">
    <property type="nucleotide sequence ID" value="NZ_CP063656.1"/>
</dbReference>
<name>A0A7S6ZTS0_9GAMM</name>
<organism evidence="2 3">
    <name type="scientific">Novilysobacter ciconiae</name>
    <dbReference type="NCBI Taxonomy" id="2781022"/>
    <lineage>
        <taxon>Bacteria</taxon>
        <taxon>Pseudomonadati</taxon>
        <taxon>Pseudomonadota</taxon>
        <taxon>Gammaproteobacteria</taxon>
        <taxon>Lysobacterales</taxon>
        <taxon>Lysobacteraceae</taxon>
        <taxon>Novilysobacter</taxon>
    </lineage>
</organism>
<accession>A0A7S6ZTS0</accession>
<dbReference type="InterPro" id="IPR013766">
    <property type="entry name" value="Thioredoxin_domain"/>
</dbReference>
<dbReference type="KEGG" id="lcic:INQ41_06300"/>
<dbReference type="CDD" id="cd02947">
    <property type="entry name" value="TRX_family"/>
    <property type="match status" value="1"/>
</dbReference>
<dbReference type="AlphaFoldDB" id="A0A7S6ZTS0"/>
<dbReference type="Pfam" id="PF00085">
    <property type="entry name" value="Thioredoxin"/>
    <property type="match status" value="1"/>
</dbReference>
<evidence type="ECO:0000259" key="1">
    <source>
        <dbReference type="Pfam" id="PF00085"/>
    </source>
</evidence>
<dbReference type="Proteomes" id="UP000594059">
    <property type="component" value="Chromosome"/>
</dbReference>